<gene>
    <name evidence="1" type="ORF">HNR57_005539</name>
</gene>
<dbReference type="EMBL" id="JACHGV010000009">
    <property type="protein sequence ID" value="MBB6079596.1"/>
    <property type="molecule type" value="Genomic_DNA"/>
</dbReference>
<dbReference type="AlphaFoldDB" id="A0A7W9WJD9"/>
<reference evidence="1 2" key="1">
    <citation type="submission" date="2020-08" db="EMBL/GenBank/DDBJ databases">
        <title>Genomic Encyclopedia of Type Strains, Phase IV (KMG-IV): sequencing the most valuable type-strain genomes for metagenomic binning, comparative biology and taxonomic classification.</title>
        <authorList>
            <person name="Goeker M."/>
        </authorList>
    </citation>
    <scope>NUCLEOTIDE SEQUENCE [LARGE SCALE GENOMIC DNA]</scope>
    <source>
        <strain evidence="1 2">DSM 43350</strain>
    </source>
</reference>
<organism evidence="1 2">
    <name type="scientific">Streptomyces paradoxus</name>
    <dbReference type="NCBI Taxonomy" id="66375"/>
    <lineage>
        <taxon>Bacteria</taxon>
        <taxon>Bacillati</taxon>
        <taxon>Actinomycetota</taxon>
        <taxon>Actinomycetes</taxon>
        <taxon>Kitasatosporales</taxon>
        <taxon>Streptomycetaceae</taxon>
        <taxon>Streptomyces</taxon>
    </lineage>
</organism>
<evidence type="ECO:0000313" key="2">
    <source>
        <dbReference type="Proteomes" id="UP000591537"/>
    </source>
</evidence>
<dbReference type="RefSeq" id="WP_184564467.1">
    <property type="nucleotide sequence ID" value="NZ_BAAARS010000008.1"/>
</dbReference>
<keyword evidence="2" id="KW-1185">Reference proteome</keyword>
<accession>A0A7W9WJD9</accession>
<protein>
    <submittedName>
        <fullName evidence="1">Uncharacterized protein</fullName>
    </submittedName>
</protein>
<dbReference type="Proteomes" id="UP000591537">
    <property type="component" value="Unassembled WGS sequence"/>
</dbReference>
<evidence type="ECO:0000313" key="1">
    <source>
        <dbReference type="EMBL" id="MBB6079596.1"/>
    </source>
</evidence>
<sequence length="48" mass="5001">MRPRQLAVACSLLGVADVGWTPTLHGRIDSGREADRAVARGAGAGRMP</sequence>
<comment type="caution">
    <text evidence="1">The sequence shown here is derived from an EMBL/GenBank/DDBJ whole genome shotgun (WGS) entry which is preliminary data.</text>
</comment>
<proteinExistence type="predicted"/>
<name>A0A7W9WJD9_9ACTN</name>